<protein>
    <submittedName>
        <fullName evidence="1">Uncharacterized protein</fullName>
    </submittedName>
</protein>
<feature type="non-terminal residue" evidence="1">
    <location>
        <position position="74"/>
    </location>
</feature>
<organism evidence="1">
    <name type="scientific">Glycine max</name>
    <name type="common">Soybean</name>
    <name type="synonym">Glycine hispida</name>
    <dbReference type="NCBI Taxonomy" id="3847"/>
    <lineage>
        <taxon>Eukaryota</taxon>
        <taxon>Viridiplantae</taxon>
        <taxon>Streptophyta</taxon>
        <taxon>Embryophyta</taxon>
        <taxon>Tracheophyta</taxon>
        <taxon>Spermatophyta</taxon>
        <taxon>Magnoliopsida</taxon>
        <taxon>eudicotyledons</taxon>
        <taxon>Gunneridae</taxon>
        <taxon>Pentapetalae</taxon>
        <taxon>rosids</taxon>
        <taxon>fabids</taxon>
        <taxon>Fabales</taxon>
        <taxon>Fabaceae</taxon>
        <taxon>Papilionoideae</taxon>
        <taxon>50 kb inversion clade</taxon>
        <taxon>NPAAA clade</taxon>
        <taxon>indigoferoid/millettioid clade</taxon>
        <taxon>Phaseoleae</taxon>
        <taxon>Glycine</taxon>
        <taxon>Glycine subgen. Soja</taxon>
    </lineage>
</organism>
<name>C6T4C3_SOYBN</name>
<accession>C6T4C3</accession>
<sequence>MGNRESNKTNLLAFPGPSGRFSVFDHPSLFLKSDLIDNEGFFHYALSLYPSSSMTMRAQQILEAHAHVVFRLCA</sequence>
<proteinExistence type="evidence at transcript level"/>
<dbReference type="EMBL" id="BT092284">
    <property type="protein sequence ID" value="ACU16533.1"/>
    <property type="molecule type" value="mRNA"/>
</dbReference>
<evidence type="ECO:0000313" key="1">
    <source>
        <dbReference type="EMBL" id="ACU16533.1"/>
    </source>
</evidence>
<dbReference type="AlphaFoldDB" id="C6T4C3"/>
<reference evidence="1" key="1">
    <citation type="submission" date="2009-08" db="EMBL/GenBank/DDBJ databases">
        <authorList>
            <person name="Cheung F."/>
            <person name="Xiao Y."/>
            <person name="Chan A."/>
            <person name="Moskal W."/>
            <person name="Town C.D."/>
        </authorList>
    </citation>
    <scope>NUCLEOTIDE SEQUENCE</scope>
</reference>